<dbReference type="EMBL" id="CP011037">
    <property type="protein sequence ID" value="ASM56207.1"/>
    <property type="molecule type" value="Genomic_DNA"/>
</dbReference>
<accession>A0AAC9XZL9</accession>
<organism evidence="1 2">
    <name type="scientific">Pseudoalteromonas nigrifaciens</name>
    <dbReference type="NCBI Taxonomy" id="28109"/>
    <lineage>
        <taxon>Bacteria</taxon>
        <taxon>Pseudomonadati</taxon>
        <taxon>Pseudomonadota</taxon>
        <taxon>Gammaproteobacteria</taxon>
        <taxon>Alteromonadales</taxon>
        <taxon>Pseudoalteromonadaceae</taxon>
        <taxon>Pseudoalteromonas</taxon>
    </lineage>
</organism>
<evidence type="ECO:0000313" key="2">
    <source>
        <dbReference type="Proteomes" id="UP000198329"/>
    </source>
</evidence>
<dbReference type="RefSeq" id="WP_341255395.1">
    <property type="nucleotide sequence ID" value="NZ_JBFIYI010000134.1"/>
</dbReference>
<keyword evidence="2" id="KW-1185">Reference proteome</keyword>
<proteinExistence type="predicted"/>
<dbReference type="KEGG" id="png:PNIG_b0657"/>
<dbReference type="Proteomes" id="UP000198329">
    <property type="component" value="Chromosome II"/>
</dbReference>
<reference evidence="1 2" key="1">
    <citation type="submission" date="2015-03" db="EMBL/GenBank/DDBJ databases">
        <authorList>
            <person name="Xie B.-B."/>
            <person name="Rong J.-C."/>
            <person name="Qin Q.-L."/>
            <person name="Zhang Y.-Z."/>
        </authorList>
    </citation>
    <scope>NUCLEOTIDE SEQUENCE [LARGE SCALE GENOMIC DNA]</scope>
    <source>
        <strain evidence="1 2">KMM 661</strain>
    </source>
</reference>
<sequence length="48" mass="5254">MTKSAHGKHIHIKYAFKLATLMSQGFYLPVPSPPTVLTSTPMGTLLKL</sequence>
<evidence type="ECO:0000313" key="1">
    <source>
        <dbReference type="EMBL" id="ASM56207.1"/>
    </source>
</evidence>
<name>A0AAC9XZL9_9GAMM</name>
<protein>
    <submittedName>
        <fullName evidence="1">Uncharacterized protein</fullName>
    </submittedName>
</protein>
<dbReference type="AlphaFoldDB" id="A0AAC9XZL9"/>
<gene>
    <name evidence="1" type="ORF">PNIG_b0657</name>
</gene>